<feature type="chain" id="PRO_5046506196" evidence="6">
    <location>
        <begin position="26"/>
        <end position="439"/>
    </location>
</feature>
<evidence type="ECO:0000256" key="6">
    <source>
        <dbReference type="SAM" id="SignalP"/>
    </source>
</evidence>
<dbReference type="Proteomes" id="UP000727907">
    <property type="component" value="Unassembled WGS sequence"/>
</dbReference>
<accession>A0ABS6IDE0</accession>
<dbReference type="RefSeq" id="WP_216956847.1">
    <property type="nucleotide sequence ID" value="NZ_JAHOPB010000001.1"/>
</dbReference>
<evidence type="ECO:0000256" key="2">
    <source>
        <dbReference type="ARBA" id="ARBA00008520"/>
    </source>
</evidence>
<evidence type="ECO:0000256" key="1">
    <source>
        <dbReference type="ARBA" id="ARBA00004418"/>
    </source>
</evidence>
<proteinExistence type="inferred from homology"/>
<feature type="signal peptide" evidence="6">
    <location>
        <begin position="1"/>
        <end position="25"/>
    </location>
</feature>
<evidence type="ECO:0000313" key="8">
    <source>
        <dbReference type="Proteomes" id="UP000727907"/>
    </source>
</evidence>
<dbReference type="Pfam" id="PF01547">
    <property type="entry name" value="SBP_bac_1"/>
    <property type="match status" value="1"/>
</dbReference>
<dbReference type="PANTHER" id="PTHR43649:SF34">
    <property type="entry name" value="ABC TRANSPORTER PERIPLASMIC-BINDING PROTEIN YCJN-RELATED"/>
    <property type="match status" value="1"/>
</dbReference>
<keyword evidence="3" id="KW-0813">Transport</keyword>
<evidence type="ECO:0000313" key="7">
    <source>
        <dbReference type="EMBL" id="MBU8872609.1"/>
    </source>
</evidence>
<evidence type="ECO:0000256" key="3">
    <source>
        <dbReference type="ARBA" id="ARBA00022448"/>
    </source>
</evidence>
<organism evidence="7 8">
    <name type="scientific">Reyranella humidisoli</name>
    <dbReference type="NCBI Taxonomy" id="2849149"/>
    <lineage>
        <taxon>Bacteria</taxon>
        <taxon>Pseudomonadati</taxon>
        <taxon>Pseudomonadota</taxon>
        <taxon>Alphaproteobacteria</taxon>
        <taxon>Hyphomicrobiales</taxon>
        <taxon>Reyranellaceae</taxon>
        <taxon>Reyranella</taxon>
    </lineage>
</organism>
<protein>
    <submittedName>
        <fullName evidence="7">Extracellular solute-binding protein</fullName>
    </submittedName>
</protein>
<keyword evidence="5" id="KW-0574">Periplasm</keyword>
<reference evidence="7 8" key="1">
    <citation type="submission" date="2021-06" db="EMBL/GenBank/DDBJ databases">
        <authorList>
            <person name="Lee D.H."/>
        </authorList>
    </citation>
    <scope>NUCLEOTIDE SEQUENCE [LARGE SCALE GENOMIC DNA]</scope>
    <source>
        <strain evidence="7 8">MMS21-HV4-11</strain>
    </source>
</reference>
<dbReference type="PROSITE" id="PS51318">
    <property type="entry name" value="TAT"/>
    <property type="match status" value="1"/>
</dbReference>
<keyword evidence="8" id="KW-1185">Reference proteome</keyword>
<dbReference type="InterPro" id="IPR006311">
    <property type="entry name" value="TAT_signal"/>
</dbReference>
<dbReference type="PANTHER" id="PTHR43649">
    <property type="entry name" value="ARABINOSE-BINDING PROTEIN-RELATED"/>
    <property type="match status" value="1"/>
</dbReference>
<comment type="subcellular location">
    <subcellularLocation>
        <location evidence="1">Periplasm</location>
    </subcellularLocation>
</comment>
<evidence type="ECO:0000256" key="5">
    <source>
        <dbReference type="ARBA" id="ARBA00022764"/>
    </source>
</evidence>
<keyword evidence="4 6" id="KW-0732">Signal</keyword>
<dbReference type="InterPro" id="IPR050490">
    <property type="entry name" value="Bact_solute-bd_prot1"/>
</dbReference>
<sequence>MAKTKRRSVLKLAGGAAAASMGGMAAILATGRMPAFAQQRTVHWLKWVDFVPASDTLLRREMLPEAEKALGVKINLETVNGNDLQPRVTAGIQSGAGPDLIMAFNNQTYLYANSVVDLTEIAEAVGKEQGGMYKYARAVCSDGKMFMGMPWAVIGGMIAYRKSWFEEAGATKFPETWEQYREVGKKLKAKGRPIGQTLGHTFGDAPGFTYPYLWSWGGMEVDPSGKVIMNSKETLESVKFMQGFWKDAHDEGGLAWDDTNNNRAFLSQTISATLNGASIYIETLRKPDQYKTEKGAPMHTDILHSPLPKGPAGQFGFHLLQSHMLMKYSKNQAPAKEFLKWIHTEKNFEKWFVSQKGFATPCTEKWEGHKVWTDDPVMAPFKVAARLGQAPGHAGPPNAKAAESLSKYIVTDMYAKAVQGMPAEDAVKWADGELKKIYV</sequence>
<comment type="similarity">
    <text evidence="2">Belongs to the bacterial solute-binding protein 1 family.</text>
</comment>
<dbReference type="EMBL" id="JAHOPB010000001">
    <property type="protein sequence ID" value="MBU8872609.1"/>
    <property type="molecule type" value="Genomic_DNA"/>
</dbReference>
<name>A0ABS6IDE0_9HYPH</name>
<gene>
    <name evidence="7" type="ORF">KQ910_02485</name>
</gene>
<comment type="caution">
    <text evidence="7">The sequence shown here is derived from an EMBL/GenBank/DDBJ whole genome shotgun (WGS) entry which is preliminary data.</text>
</comment>
<dbReference type="InterPro" id="IPR006059">
    <property type="entry name" value="SBP"/>
</dbReference>
<evidence type="ECO:0000256" key="4">
    <source>
        <dbReference type="ARBA" id="ARBA00022729"/>
    </source>
</evidence>